<sequence length="296" mass="34374">MCSRICKMRSASAKPVQSLSAESTLSWSTLVMHSRCRGRSDRLDISAVAAVSAQLDHLDHQGLMVKMVVMENLENPDQMVVMPRKDKDQRRRIGASTARLDHQDQWDDQAHGDLVDLQGSEVPTVRWDLQDHLEDQAQLDRRDHEENKDLPANQEELVCNTRFLDHQDQWDLLERWDLQARKDLMDVMGCQAARVRVVLRAKMAKTELMDRMVRTANKERLAQRVRREAAITALRQEQRPDINCFFDGGAELEPDLWLKVARQYFWGLFAFLVRSHYFFSAHLAIRPLFVEHCSVL</sequence>
<protein>
    <submittedName>
        <fullName evidence="2">Nematode cuticle collagen N-terminal domain-containing protein</fullName>
    </submittedName>
</protein>
<organism evidence="1 2">
    <name type="scientific">Parascaris univalens</name>
    <name type="common">Nematode worm</name>
    <dbReference type="NCBI Taxonomy" id="6257"/>
    <lineage>
        <taxon>Eukaryota</taxon>
        <taxon>Metazoa</taxon>
        <taxon>Ecdysozoa</taxon>
        <taxon>Nematoda</taxon>
        <taxon>Chromadorea</taxon>
        <taxon>Rhabditida</taxon>
        <taxon>Spirurina</taxon>
        <taxon>Ascaridomorpha</taxon>
        <taxon>Ascaridoidea</taxon>
        <taxon>Ascarididae</taxon>
        <taxon>Parascaris</taxon>
    </lineage>
</organism>
<dbReference type="WBParaSite" id="PgR059_g044_t01">
    <property type="protein sequence ID" value="PgR059_g044_t01"/>
    <property type="gene ID" value="PgR059_g044"/>
</dbReference>
<accession>A0A915BTJ4</accession>
<dbReference type="AlphaFoldDB" id="A0A915BTJ4"/>
<dbReference type="Proteomes" id="UP000887569">
    <property type="component" value="Unplaced"/>
</dbReference>
<evidence type="ECO:0000313" key="2">
    <source>
        <dbReference type="WBParaSite" id="PgR059_g044_t01"/>
    </source>
</evidence>
<proteinExistence type="predicted"/>
<reference evidence="2" key="1">
    <citation type="submission" date="2022-11" db="UniProtKB">
        <authorList>
            <consortium name="WormBaseParasite"/>
        </authorList>
    </citation>
    <scope>IDENTIFICATION</scope>
</reference>
<name>A0A915BTJ4_PARUN</name>
<evidence type="ECO:0000313" key="1">
    <source>
        <dbReference type="Proteomes" id="UP000887569"/>
    </source>
</evidence>
<keyword evidence="1" id="KW-1185">Reference proteome</keyword>